<reference evidence="1" key="1">
    <citation type="submission" date="2016-12" db="EMBL/GenBank/DDBJ databases">
        <title>Analysis of the Molecular Diversity Among Cronobacter Species Isolated from Filth Flies Using a Pan Genomic DNA Microarray.</title>
        <authorList>
            <person name="Pava-Ripoll M."/>
            <person name="Tall B."/>
            <person name="Farber J."/>
            <person name="Fanning S."/>
            <person name="Lehner A."/>
            <person name="Stephan R."/>
            <person name="Pagotto F."/>
            <person name="Iverson C."/>
            <person name="Ziobro G."/>
            <person name="Miller A."/>
            <person name="Pearson R."/>
            <person name="Yan Q."/>
            <person name="Kim M."/>
            <person name="Jeong S."/>
            <person name="Park J."/>
            <person name="Jun S."/>
            <person name="Choi H."/>
            <person name="Chung T."/>
            <person name="Yoo Y."/>
            <person name="Park E."/>
            <person name="Hwang S."/>
            <person name="Lee B."/>
            <person name="Sathyamoorthy V."/>
            <person name="Carter L."/>
            <person name="Mammel M."/>
            <person name="Jackson S."/>
            <person name="Kothary M."/>
            <person name="Patel I."/>
            <person name="Grim C."/>
            <person name="Gopinath G."/>
            <person name="Gangiredla J."/>
            <person name="Chase H."/>
        </authorList>
    </citation>
    <scope>NUCLEOTIDE SEQUENCE [LARGE SCALE GENOMIC DNA]</scope>
    <source>
        <strain evidence="1">MOD1-Sh41s</strain>
    </source>
</reference>
<dbReference type="RefSeq" id="WP_012815904.1">
    <property type="nucleotide sequence ID" value="NZ_CP187986.1"/>
</dbReference>
<dbReference type="OrthoDB" id="6626066at2"/>
<organism evidence="1">
    <name type="scientific">Cronobacter turicensis</name>
    <dbReference type="NCBI Taxonomy" id="413502"/>
    <lineage>
        <taxon>Bacteria</taxon>
        <taxon>Pseudomonadati</taxon>
        <taxon>Pseudomonadota</taxon>
        <taxon>Gammaproteobacteria</taxon>
        <taxon>Enterobacterales</taxon>
        <taxon>Enterobacteriaceae</taxon>
        <taxon>Cronobacter</taxon>
    </lineage>
</organism>
<name>A0A2T7B0L9_9ENTR</name>
<dbReference type="GeneID" id="45717748"/>
<dbReference type="EMBL" id="MSAG01000034">
    <property type="protein sequence ID" value="PUX18579.1"/>
    <property type="molecule type" value="Genomic_DNA"/>
</dbReference>
<gene>
    <name evidence="1" type="ORF">BS411_19235</name>
</gene>
<accession>A0A2T7B0L9</accession>
<dbReference type="AlphaFoldDB" id="A0A2T7B0L9"/>
<proteinExistence type="predicted"/>
<evidence type="ECO:0000313" key="1">
    <source>
        <dbReference type="EMBL" id="PUX18579.1"/>
    </source>
</evidence>
<comment type="caution">
    <text evidence="1">The sequence shown here is derived from an EMBL/GenBank/DDBJ whole genome shotgun (WGS) entry which is preliminary data.</text>
</comment>
<sequence length="70" mass="8007">MFNDIIPLAQLAYRTEVARSEYREKGTESAWRNYEDLYLALGCRAVYPGRLTVRCPIALLLMVLLAIDAE</sequence>
<protein>
    <submittedName>
        <fullName evidence="1">Uncharacterized protein</fullName>
    </submittedName>
</protein>